<reference evidence="2" key="1">
    <citation type="submission" date="2019-05" db="EMBL/GenBank/DDBJ databases">
        <title>Annotation for the trematode Fasciolopsis buski.</title>
        <authorList>
            <person name="Choi Y.-J."/>
        </authorList>
    </citation>
    <scope>NUCLEOTIDE SEQUENCE</scope>
    <source>
        <strain evidence="2">HT</strain>
        <tissue evidence="2">Whole worm</tissue>
    </source>
</reference>
<feature type="compositionally biased region" description="Low complexity" evidence="1">
    <location>
        <begin position="5051"/>
        <end position="5063"/>
    </location>
</feature>
<feature type="compositionally biased region" description="Basic and acidic residues" evidence="1">
    <location>
        <begin position="4020"/>
        <end position="4030"/>
    </location>
</feature>
<feature type="region of interest" description="Disordered" evidence="1">
    <location>
        <begin position="2024"/>
        <end position="2064"/>
    </location>
</feature>
<feature type="compositionally biased region" description="Basic and acidic residues" evidence="1">
    <location>
        <begin position="1211"/>
        <end position="1229"/>
    </location>
</feature>
<dbReference type="Proteomes" id="UP000728185">
    <property type="component" value="Unassembled WGS sequence"/>
</dbReference>
<feature type="compositionally biased region" description="Polar residues" evidence="1">
    <location>
        <begin position="829"/>
        <end position="840"/>
    </location>
</feature>
<feature type="compositionally biased region" description="Basic and acidic residues" evidence="1">
    <location>
        <begin position="3391"/>
        <end position="3401"/>
    </location>
</feature>
<evidence type="ECO:0000313" key="2">
    <source>
        <dbReference type="EMBL" id="KAA0186156.1"/>
    </source>
</evidence>
<proteinExistence type="predicted"/>
<protein>
    <submittedName>
        <fullName evidence="2">Uncharacterized protein</fullName>
    </submittedName>
</protein>
<feature type="compositionally biased region" description="Polar residues" evidence="1">
    <location>
        <begin position="4410"/>
        <end position="4438"/>
    </location>
</feature>
<feature type="region of interest" description="Disordered" evidence="1">
    <location>
        <begin position="5024"/>
        <end position="5074"/>
    </location>
</feature>
<feature type="region of interest" description="Disordered" evidence="1">
    <location>
        <begin position="5506"/>
        <end position="5537"/>
    </location>
</feature>
<feature type="compositionally biased region" description="Low complexity" evidence="1">
    <location>
        <begin position="1"/>
        <end position="12"/>
    </location>
</feature>
<feature type="compositionally biased region" description="Polar residues" evidence="1">
    <location>
        <begin position="852"/>
        <end position="867"/>
    </location>
</feature>
<feature type="compositionally biased region" description="Polar residues" evidence="1">
    <location>
        <begin position="1850"/>
        <end position="1862"/>
    </location>
</feature>
<feature type="region of interest" description="Disordered" evidence="1">
    <location>
        <begin position="4405"/>
        <end position="4439"/>
    </location>
</feature>
<comment type="caution">
    <text evidence="2">The sequence shown here is derived from an EMBL/GenBank/DDBJ whole genome shotgun (WGS) entry which is preliminary data.</text>
</comment>
<feature type="region of interest" description="Disordered" evidence="1">
    <location>
        <begin position="1830"/>
        <end position="1864"/>
    </location>
</feature>
<gene>
    <name evidence="2" type="ORF">FBUS_04349</name>
</gene>
<dbReference type="OrthoDB" id="10345770at2759"/>
<feature type="region of interest" description="Disordered" evidence="1">
    <location>
        <begin position="2821"/>
        <end position="2854"/>
    </location>
</feature>
<name>A0A8E0VF67_9TREM</name>
<dbReference type="EMBL" id="LUCM01009925">
    <property type="protein sequence ID" value="KAA0186156.1"/>
    <property type="molecule type" value="Genomic_DNA"/>
</dbReference>
<feature type="compositionally biased region" description="Polar residues" evidence="1">
    <location>
        <begin position="2045"/>
        <end position="2062"/>
    </location>
</feature>
<feature type="region of interest" description="Disordered" evidence="1">
    <location>
        <begin position="4475"/>
        <end position="4503"/>
    </location>
</feature>
<feature type="region of interest" description="Disordered" evidence="1">
    <location>
        <begin position="3387"/>
        <end position="3407"/>
    </location>
</feature>
<feature type="compositionally biased region" description="Polar residues" evidence="1">
    <location>
        <begin position="1190"/>
        <end position="1201"/>
    </location>
</feature>
<evidence type="ECO:0000313" key="3">
    <source>
        <dbReference type="Proteomes" id="UP000728185"/>
    </source>
</evidence>
<keyword evidence="3" id="KW-1185">Reference proteome</keyword>
<feature type="region of interest" description="Disordered" evidence="1">
    <location>
        <begin position="4004"/>
        <end position="4049"/>
    </location>
</feature>
<feature type="compositionally biased region" description="Basic and acidic residues" evidence="1">
    <location>
        <begin position="4486"/>
        <end position="4498"/>
    </location>
</feature>
<evidence type="ECO:0000256" key="1">
    <source>
        <dbReference type="SAM" id="MobiDB-lite"/>
    </source>
</evidence>
<feature type="compositionally biased region" description="Polar residues" evidence="1">
    <location>
        <begin position="1831"/>
        <end position="1841"/>
    </location>
</feature>
<feature type="region of interest" description="Disordered" evidence="1">
    <location>
        <begin position="829"/>
        <end position="882"/>
    </location>
</feature>
<feature type="compositionally biased region" description="Polar residues" evidence="1">
    <location>
        <begin position="2823"/>
        <end position="2842"/>
    </location>
</feature>
<feature type="region of interest" description="Disordered" evidence="1">
    <location>
        <begin position="157"/>
        <end position="181"/>
    </location>
</feature>
<organism evidence="2 3">
    <name type="scientific">Fasciolopsis buskii</name>
    <dbReference type="NCBI Taxonomy" id="27845"/>
    <lineage>
        <taxon>Eukaryota</taxon>
        <taxon>Metazoa</taxon>
        <taxon>Spiralia</taxon>
        <taxon>Lophotrochozoa</taxon>
        <taxon>Platyhelminthes</taxon>
        <taxon>Trematoda</taxon>
        <taxon>Digenea</taxon>
        <taxon>Plagiorchiida</taxon>
        <taxon>Echinostomata</taxon>
        <taxon>Echinostomatoidea</taxon>
        <taxon>Fasciolidae</taxon>
        <taxon>Fasciolopsis</taxon>
    </lineage>
</organism>
<feature type="region of interest" description="Disordered" evidence="1">
    <location>
        <begin position="1"/>
        <end position="34"/>
    </location>
</feature>
<feature type="region of interest" description="Disordered" evidence="1">
    <location>
        <begin position="47"/>
        <end position="117"/>
    </location>
</feature>
<feature type="region of interest" description="Disordered" evidence="1">
    <location>
        <begin position="1190"/>
        <end position="1229"/>
    </location>
</feature>
<feature type="region of interest" description="Disordered" evidence="1">
    <location>
        <begin position="2330"/>
        <end position="2349"/>
    </location>
</feature>
<accession>A0A8E0VF67</accession>
<sequence>MSSRSSSDTMTSFLNTLTEPVKSWKKKEAPNGKSFRIKQQETFGDFISGKSHKLPHKSQDFVTGHPSVLAGENVHYGSSQSASEAGTAVSDPEDHRKKRLSSRKSSSAWPRRFGQLSHHPVSTPSLYELMDSQKIPHSFQQSMRIFLGPDANNVLYSTSSRISPGGRKFTQTKTTHDNRQSAQITPCRLSSYRRQFRLSRVSDAPDCISEEHVIDRHKITRGNLYRTRGRMPFNEEKTISILNASEPERFSGGRVYVGQRVDSRSIYSGLNKIIMDFQRSVSSFTPLQRSQLKKTEIARRVRSSSVMRTMYSDGRSLRHSSGKNLSTEDLRVNTNVNPAPVSTDDSIHSKLLLNLPVNSLSFLPAAGVTLIPTKEPPDDCHFEWKLSATENSDVVMDALNELRDKLNPSVHCRSMVDKTMIPVVEKLRNISLIQNPTELSECGPNVQNLEIPSGCLYDNAGTHLEFADHSKFTSDQFRKCTQQNQYRCNSVSGEIDWYSPVLVYKEGTHDTGKCDYQNAPRSERHTANIKDIPETVESRHSFVSTRKISPVSCHDNILEPSAFDFESKLETPPEYVKSTNKSIGHERTNVPEHKARNRTDLDGGIIGTGLSDNSEQKPLDSGSCLNFSLLGRQSGNPFMVTDGVHPRRRYRTEGNSQASLRSISLPAKEDISEQNGPKTIREAEFKWDSKSIVDSKEPPKRHVVLDEAASSLRAAGGPMNFGKSFSHSEAGIPDTNSISLPTSEIGSNRMQNSLAAFESSHPKTMRTDAAGRNTFSVLEKRLPVSDDKNASGRVPQMQGFEGFFDSSDENKKIAEGLSTMNGKIQTGNQIASQGKDNNGSAPVDVPFGSDGQRPNQNKPFSSPSTNPVLFDPGVSIPRAPNPFGNPQPGIGACSYPLFMPFNAEIGIWIAQQWPLPFFPLMSCDRNPRMVEGNAREGLNSQQPGGPSYQVETGGLQTDSKDAASSVECMIRMTQGGYPTTTRCDGVDQTAPFMLAGSQGGFYFSPYVLPYCGYPMMDPRFNQFTSVYSFVRLIPPGLRESTGPPVQPDKNELETIKRKKVQMEALLSRPYDSLSPEEKRTLEMSMRDLGATKILDNSKDQALLNSLISRPPESLSMEEKKQLIQLLNQDTDEIDIPTDEKKARLNPLLKKPSDGLGLGEKFAPSDLTAEFRQGSPAEEMKDQAKVNVLLTNPSDALSPNEKQTLKKSINKPADKRQNNERRTVSETKKNMEEQLKLLRFKPFESLTREEKETMGRLTKELGKYRSGRSKKDQAELEQLLSKPYESLSPEERKRCADLLSNKSEAQKNLDAFIAKPFEKLTDEETQMLQQSIVDLGHDMQHRNTSMEILREQLMAKPYNLLTEQEKELLSRLNKIPGELPEGGFRHFRTSSMEAELNDLLRRPFDQLTPDEHKRLRQLLKETRPIPPEGSTRTPSMEVKLAHLLSKPYDELTDEEKALLTRLNKLPQNLSDDVRLRTKPEQEEIQQLISGFPDKLNQEQNETLTDLLVNSQPSKVLLDFYKSGNFVRRTETMEEKLCQLKSQPYEELTDEDRELLEYLSKLPPKNLVRTPSLEEKFYWLASQPLNELSPADLKLFEELKLLFCNDAYTTRPRRTHTQEARLAWLLAQQPNLLTEEQRREMNYLLTLNGPVDDTAYNSPGNLDGNLYRTSSMEELLSRLSSMPFDGLSSDERDQLVAIARLPSKTVAEAMKTKSQGSPWVLKILPPVVSPARIRAFYDLSNAASEHFSNYGYACQTDYERYPPFIPYPNQALYFPNGFAPSGPQIRFWPWSMGPYRGALDKSTSEVPHTFEPISNPHGMFESEKRLGKRIEQRQNFSASSTEQNESKEEMHSSNNAKTHSNGSNKFDKPMIITAQIQCPWLGNQQLPTDHPTSILQIYLKNVVINLPFPVKPNKNLYLNNEVHSFAHLISRGLLVQTGYMMHTVRKPLQNMTGYQLHQRNINNIQVGDEVWAPVVVKLNMTGSLSDFYCHVLDKTGNIARSTKKPPLFVGTVPLHGTDHWCEAGHDDRCGDNEQPMSSHSRMKKGSQRPTSQSSFNTETGSNESGAYGYLASTKRIKPYTRHCFSVPREKLQKLRTRDTPGTRFHQRNSRESKIYARRTPASEGKKSLDKKRELVAREPHYTKPTIAFNQMVYERQVERLVKSNRINISPSGVRRYHHMRTSPRIRIASGVAEAQMLLRKSYPNCDICEHKDCPRASKNKANLHKCPGTIQETGKTTDARWLEKLHPDDLTYLTNSKLDLTSRNKLPHLSPKTRFVADEKRKVLDISRPQSILVNSDSNAQSLLRHQELQTVNSYPSGPFYSIQGSKLLKMASSPTHPFRPEQTRSSSMGRERETAFDKFPSKVQSSEPTLISIKPAKVEFNGDKLTRLISDTRFDKSRLGDGRYLCSIKPEKISFLEETIRAKRRPATEMDSGLFQPLMHTRNSSKELIPPAKSTQVLRKTMVADVEAQQSVFHIQNPLAVPCNVQSEQSQPEEKTRYKHDINCKHFEGWIRRDTRDFHRPSYLEIGNIRNKDKSSSSKMAIRHVPSLGTSEKQKLIWDQESKNYFWVASEKKNAYEAASGTTQCELKEIPIRSANQSDHNTRISNSVPMEIMSDLEPNDNSTKNKLSNKIPIIFADLEDRSRSDPTCKTLAHIIPRMNGSILVPLKFLDFSKSCSPKNDFDWIRKDFSAQYPSEKVGLNSTAPYDLIHGSQNGKVLLSNPDKEAILSVKSDALLSVLSNTVYQQISKTEDTRLKDNLTIRNISKADPENTEGPIKRRNHLNIFTENSKGFMIQEQASESGFTYRPATQETGLHPLLDLRRQDQSVQGSDLSPSFEYTSSASLSFPGPTPSSEESLHLLNDTTLEGASQISSVCVPFRQTVSPSKEVSKIKSLLQSANENKCDQQKLIDRNGSSQLLGMSYEDPKTGLLGPNKSTLHFSLNRTHEFDYVVESLLEICSWYEADKDRKTTNSCHWIESPDRLFLCTAVGPIFTPGRHKTEKILDSEIGSSPKSTGMHLNVTMNSRWPTDLLSTIKTSKLNLLHQVVNCWSNTITKIVDSCLSTSFCHTLRSLFKLASVQASLYDILRVLNRYFGTEIRGIITHSVLLSSNHACIFSRLTRPKWLNQNSKEYWYSLAEKSEEFIQLEWIALHTIFVLGQRLLANKANLLYKHTPSGSHAPESSTLWEQYFKKRNKEKFYDQSRKQAYKMYVFVIQWLFKKRERSGNCLKAFTHRSLKKTVKGGSSFKHFVPGCLTPLSRDRIITPSSLPAPEPKLVCIGTNSDLNHGVQDTQCSFGAKSNSRDNYQIAEKSKAELIDRQLVKRLGKFCDDTHDLLRVEQEFAWLCTDTYYHTTSEEAGSFAYCPQTDLSEKVKGDEKCGITLDIHSKLSSPSKELNEGRTRGETVDVSPTSVFSSPDRIANMTLGHLNFKPSVSEKCSEYHTYRECENVKLSAGYMGIPHTVDRVEVEYRHEKGGDVAKPRMIVEKEFWVSDTQNLTVNQNSVTDNSDRKQWINLFSSKDCDSFEARNLNDGFKSPYTLDNKPVQSSHENNEKHYIQHLITSQEKPNVEIVGCSPTSWLEVYSINFVSACGNQMNRRNYDSHHERRLCEKSAEARCTNNKTDLKKEANPTVPVAMTKLSHRNYQNENGDKFDVQPRSTSFDPIGSTAHGIDPIRSSVSYVTSHLDDDWTTIVPTQTLNHSVEMSAPNRIHFFWQLKANKKQMNSYHSHRSLQRRLFRNLFSGNYGCHIALPKFRDDLQLIKLYKTKYFGSGVGDVKPFLDCKTVYESTTERHPFLHIYADFKMEPPRNDRQQFEEVTIYGCHSWKKLGVHLQNLPVKVNSTSSKASCVKANKSFVISYKLKGTSSFFLSDYPQQYQGLKGIESTLTTSYLIRNKLSGLHNQQARDSNYTQEFYLWEQRWTRIMGISRDSKLRHITTSVYDNRYLRKLPRVTWNYWSACTKHVSHSAEKSHDGQPTFWSVPLLNEEQNGNNCRNISLGMKSKSIKCRRTSHSSLSSMPLVQDSARGRLTDEISSRRNRNSSLSAKRPSSGANIGSSKRFKCFTGMGDSTGALKTNRSDLMTCRSDKVHFLIKPEFSSSMCQKDTAYPSNSQFNACPNTKSPTLSFHGLMIQARRTSASSGQLIGALPKRNSNLVKMLKFKDCSPATQSVTERRSSRSPVSTFLDLQSKIQLPTQRCFASKRQNHNEEKSYLNAEGKTLNTEKIYPCDQTFDSGALSNRRKPTSPFRAQSIPLAEPDQTIINYSNKAKNSHEYSHHMSTNPICVLLLLPCSVHSGQSADCPSANKIMKCLPHVDPAAVATDTSVINDIVHSVMKCSSLDHFYKLPVAGPNRCRGRAKATIVELTKGTGKRPKTKCLCRTGNSLAALSIPNFAPPIKSNVKNPKETDLNARLATGKPSQNSIRSHTTSSYSRNTTPTNSGSDQQVIIRRRSSSRASIEFNEECSRTQSSIRSSETDWKIDKTISKTTSSDKSPSDSRSGGDDLRNPVILPEKQKSKRNKCYCKQLYKITTLQCGCKYEIVPKETSYVKRCSKQENCQTSRAICGCTCVVPGLDTHGESGVKSSRTGTYLASIDEKNSGLQIAGGSLTADRITENLHKSDSSRKSASMLEEVLHIPNEQLPSTDPSASSAKSPPVPQGEFCYRHPNDPVKMRQSDSTRSLANTISEEPLDNAIQKISREQDSTEGKSNTCECKLTAYSCTCYATCTTTSSQAESSAIVHESPDCKSVTKPEGRRSICRPKHKEGEQMTRTPQVVQTSNRQFATSQIQTKLEAGKFSSDFVILRSGTCCTARCSCMSERCPSHKAGTVEQGGFVESHSDSTKAKICAGQNSFKSSDSYTSFNRVVSNKKNLEETKPKLFETALLVDHAQTVKTFVTDSTRNDRCHPFCTLPLIKQPDINKQEVKKTGSYCVGYESGVKLKPKHSSSRSSSISSKNTKSSCVDKLEELPQKQVEQARSKCQRTISSKVDVSTSCPSRTASCCRCFSNDSTLSMTAHQRAHHRMEQARTLKLENDKTKKKAVECSSQTSTESFKHLESPRTETTTGQTKGSTSRVKNRSTSPSGCPVPCCTGEVTNFESLNPPCNHIPEAEIKDLSSRPYCVEKQRKLKSKNRHDNASIPVTKSKATKRPCLTASCGCTYQATPDLLTDKTILETTTCLPPLNDYYTQLNMKILKKTVSGWSLSPRNCDPWCLLRKRNRLQIDSGSCSQATSSWTNHPDHGCPLMPNYQKCPTEARCSTVAKKFDKHRNHDKFVGESLMTCYEKMCIGSRPIQYYCYDTCSNLKDGVVLSHTTSHSESVRQVPMEGPTCMNSLKSETNSFSSDPCPHSPPKITKVGCQSNNQVYCCNQRNVLAPMVIHCAWSSDKLLNEPITEMMISTHTTSVTMSLCSNGDQAQCCTPMIQPAALLHRSKPIETVICKCPKSSHIKPCGRLYKEDKLFPRSTGRSLSSCSSKPLTRTKSHTSCISRTQSLTYPPIVGCVCSAAANILLGVSTKTSQKIPDTGSRIASAPPLPRQSNPRSNETPERNVKCTRDYQPYKYAHAVCSPVPRCERKLPGLAGGLAVPEIQDRLKIRPQYLNDESTRSHCEREPCLGFLGKLHDQLERTTPVDLLTCETWARDDRTAKNVTPIPLSPAHLASMGSWIVPSGPIHPSDPTCTCRNPALCDIAVGSSSVKKVPPLGNSHRKDSFRKQIVNRHKNKSRTVNTSTQIGTSPKLFGCGCLTPPCEANAEDLCSGGCQRYLRKSQAGEFQNQRFILCPKFSEPQSSGVRMENVGYTRKPCTLQYTISCGCPHSTEEFSSHCNCPKCSKRKR</sequence>